<evidence type="ECO:0000313" key="2">
    <source>
        <dbReference type="Proteomes" id="UP000289784"/>
    </source>
</evidence>
<dbReference type="OrthoDB" id="6051376at2"/>
<keyword evidence="2" id="KW-1185">Reference proteome</keyword>
<dbReference type="AlphaFoldDB" id="A0A4Q1JXB2"/>
<gene>
    <name evidence="1" type="ORF">EPA99_05140</name>
</gene>
<dbReference type="Proteomes" id="UP000289784">
    <property type="component" value="Unassembled WGS sequence"/>
</dbReference>
<accession>A0A4Q1JXB2</accession>
<sequence>MKNFILIILFFSLMFFLIPAHGGELNNRLARDMEGAEQSILASLVSHRSSGNEYLCAQNLYACTGVDKAELGLSLIGGSRSMAAPRKLLELARFKMDAGLSSDFKCYVSFRGNAVINQVASVDANKLAAQCREELSAFKKRAQARYDVSVEEICRTPSEIANVLRDIKAIAKSGAGCD</sequence>
<dbReference type="RefSeq" id="WP_129470119.1">
    <property type="nucleotide sequence ID" value="NZ_SAWZ01000002.1"/>
</dbReference>
<proteinExistence type="predicted"/>
<dbReference type="InterPro" id="IPR028955">
    <property type="entry name" value="Imm57"/>
</dbReference>
<dbReference type="Pfam" id="PF15596">
    <property type="entry name" value="Imm57"/>
    <property type="match status" value="1"/>
</dbReference>
<dbReference type="EMBL" id="SAWZ01000002">
    <property type="protein sequence ID" value="RXR07304.1"/>
    <property type="molecule type" value="Genomic_DNA"/>
</dbReference>
<reference evidence="1 2" key="1">
    <citation type="submission" date="2019-01" db="EMBL/GenBank/DDBJ databases">
        <title>Pseudoxanthomonas composti sp. nov., isolated from compost.</title>
        <authorList>
            <person name="Yang G."/>
        </authorList>
    </citation>
    <scope>NUCLEOTIDE SEQUENCE [LARGE SCALE GENOMIC DNA]</scope>
    <source>
        <strain evidence="1 2">GSS15</strain>
    </source>
</reference>
<protein>
    <submittedName>
        <fullName evidence="1">Uncharacterized protein</fullName>
    </submittedName>
</protein>
<comment type="caution">
    <text evidence="1">The sequence shown here is derived from an EMBL/GenBank/DDBJ whole genome shotgun (WGS) entry which is preliminary data.</text>
</comment>
<organism evidence="1 2">
    <name type="scientific">Pseudoxanthomonas composti</name>
    <dbReference type="NCBI Taxonomy" id="2137479"/>
    <lineage>
        <taxon>Bacteria</taxon>
        <taxon>Pseudomonadati</taxon>
        <taxon>Pseudomonadota</taxon>
        <taxon>Gammaproteobacteria</taxon>
        <taxon>Lysobacterales</taxon>
        <taxon>Lysobacteraceae</taxon>
        <taxon>Pseudoxanthomonas</taxon>
    </lineage>
</organism>
<name>A0A4Q1JXB2_9GAMM</name>
<evidence type="ECO:0000313" key="1">
    <source>
        <dbReference type="EMBL" id="RXR07304.1"/>
    </source>
</evidence>